<name>A0A926VE11_9CYAN</name>
<evidence type="ECO:0000256" key="7">
    <source>
        <dbReference type="ARBA" id="ARBA00047899"/>
    </source>
</evidence>
<feature type="region of interest" description="Disordered" evidence="10">
    <location>
        <begin position="186"/>
        <end position="209"/>
    </location>
</feature>
<dbReference type="PROSITE" id="PS00107">
    <property type="entry name" value="PROTEIN_KINASE_ATP"/>
    <property type="match status" value="1"/>
</dbReference>
<dbReference type="InterPro" id="IPR000719">
    <property type="entry name" value="Prot_kinase_dom"/>
</dbReference>
<keyword evidence="11" id="KW-0472">Membrane</keyword>
<protein>
    <recommendedName>
        <fullName evidence="1">non-specific serine/threonine protein kinase</fullName>
        <ecNumber evidence="1">2.7.11.1</ecNumber>
    </recommendedName>
</protein>
<dbReference type="SUPFAM" id="SSF56112">
    <property type="entry name" value="Protein kinase-like (PK-like)"/>
    <property type="match status" value="1"/>
</dbReference>
<accession>A0A926VE11</accession>
<evidence type="ECO:0000256" key="4">
    <source>
        <dbReference type="ARBA" id="ARBA00022741"/>
    </source>
</evidence>
<evidence type="ECO:0000256" key="5">
    <source>
        <dbReference type="ARBA" id="ARBA00022777"/>
    </source>
</evidence>
<keyword evidence="11" id="KW-0812">Transmembrane</keyword>
<keyword evidence="2 13" id="KW-0723">Serine/threonine-protein kinase</keyword>
<comment type="catalytic activity">
    <reaction evidence="7">
        <text>L-threonyl-[protein] + ATP = O-phospho-L-threonyl-[protein] + ADP + H(+)</text>
        <dbReference type="Rhea" id="RHEA:46608"/>
        <dbReference type="Rhea" id="RHEA-COMP:11060"/>
        <dbReference type="Rhea" id="RHEA-COMP:11605"/>
        <dbReference type="ChEBI" id="CHEBI:15378"/>
        <dbReference type="ChEBI" id="CHEBI:30013"/>
        <dbReference type="ChEBI" id="CHEBI:30616"/>
        <dbReference type="ChEBI" id="CHEBI:61977"/>
        <dbReference type="ChEBI" id="CHEBI:456216"/>
        <dbReference type="EC" id="2.7.11.1"/>
    </reaction>
</comment>
<evidence type="ECO:0000256" key="1">
    <source>
        <dbReference type="ARBA" id="ARBA00012513"/>
    </source>
</evidence>
<dbReference type="SMART" id="SM00220">
    <property type="entry name" value="S_TKc"/>
    <property type="match status" value="1"/>
</dbReference>
<keyword evidence="6 9" id="KW-0067">ATP-binding</keyword>
<dbReference type="RefSeq" id="WP_190463239.1">
    <property type="nucleotide sequence ID" value="NZ_JACJPW010000011.1"/>
</dbReference>
<reference evidence="13" key="2">
    <citation type="submission" date="2020-08" db="EMBL/GenBank/DDBJ databases">
        <authorList>
            <person name="Chen M."/>
            <person name="Teng W."/>
            <person name="Zhao L."/>
            <person name="Hu C."/>
            <person name="Zhou Y."/>
            <person name="Han B."/>
            <person name="Song L."/>
            <person name="Shu W."/>
        </authorList>
    </citation>
    <scope>NUCLEOTIDE SEQUENCE</scope>
    <source>
        <strain evidence="13">FACHB-1375</strain>
    </source>
</reference>
<dbReference type="EMBL" id="JACJPW010000011">
    <property type="protein sequence ID" value="MBD2180734.1"/>
    <property type="molecule type" value="Genomic_DNA"/>
</dbReference>
<dbReference type="Gene3D" id="1.10.510.10">
    <property type="entry name" value="Transferase(Phosphotransferase) domain 1"/>
    <property type="match status" value="1"/>
</dbReference>
<dbReference type="GO" id="GO:0004674">
    <property type="term" value="F:protein serine/threonine kinase activity"/>
    <property type="evidence" value="ECO:0007669"/>
    <property type="project" value="UniProtKB-KW"/>
</dbReference>
<dbReference type="InterPro" id="IPR017441">
    <property type="entry name" value="Protein_kinase_ATP_BS"/>
</dbReference>
<dbReference type="CDD" id="cd14014">
    <property type="entry name" value="STKc_PknB_like"/>
    <property type="match status" value="1"/>
</dbReference>
<feature type="binding site" evidence="9">
    <location>
        <position position="49"/>
    </location>
    <ligand>
        <name>ATP</name>
        <dbReference type="ChEBI" id="CHEBI:30616"/>
    </ligand>
</feature>
<keyword evidence="5 13" id="KW-0418">Kinase</keyword>
<keyword evidence="4 9" id="KW-0547">Nucleotide-binding</keyword>
<dbReference type="EC" id="2.7.11.1" evidence="1"/>
<comment type="caution">
    <text evidence="13">The sequence shown here is derived from an EMBL/GenBank/DDBJ whole genome shotgun (WGS) entry which is preliminary data.</text>
</comment>
<reference evidence="13" key="1">
    <citation type="journal article" date="2015" name="ISME J.">
        <title>Draft Genome Sequence of Streptomyces incarnatus NRRL8089, which Produces the Nucleoside Antibiotic Sinefungin.</title>
        <authorList>
            <person name="Oshima K."/>
            <person name="Hattori M."/>
            <person name="Shimizu H."/>
            <person name="Fukuda K."/>
            <person name="Nemoto M."/>
            <person name="Inagaki K."/>
            <person name="Tamura T."/>
        </authorList>
    </citation>
    <scope>NUCLEOTIDE SEQUENCE</scope>
    <source>
        <strain evidence="13">FACHB-1375</strain>
    </source>
</reference>
<evidence type="ECO:0000256" key="11">
    <source>
        <dbReference type="SAM" id="Phobius"/>
    </source>
</evidence>
<dbReference type="Gene3D" id="3.30.200.20">
    <property type="entry name" value="Phosphorylase Kinase, domain 1"/>
    <property type="match status" value="1"/>
</dbReference>
<feature type="domain" description="Protein kinase" evidence="12">
    <location>
        <begin position="19"/>
        <end position="287"/>
    </location>
</feature>
<evidence type="ECO:0000256" key="8">
    <source>
        <dbReference type="ARBA" id="ARBA00048679"/>
    </source>
</evidence>
<feature type="region of interest" description="Disordered" evidence="10">
    <location>
        <begin position="355"/>
        <end position="384"/>
    </location>
</feature>
<evidence type="ECO:0000259" key="12">
    <source>
        <dbReference type="PROSITE" id="PS50011"/>
    </source>
</evidence>
<dbReference type="PANTHER" id="PTHR24363:SF0">
    <property type="entry name" value="SERINE_THREONINE KINASE LIKE DOMAIN CONTAINING 1"/>
    <property type="match status" value="1"/>
</dbReference>
<dbReference type="InterPro" id="IPR011009">
    <property type="entry name" value="Kinase-like_dom_sf"/>
</dbReference>
<evidence type="ECO:0000256" key="3">
    <source>
        <dbReference type="ARBA" id="ARBA00022679"/>
    </source>
</evidence>
<evidence type="ECO:0000313" key="14">
    <source>
        <dbReference type="Proteomes" id="UP000641646"/>
    </source>
</evidence>
<evidence type="ECO:0000313" key="13">
    <source>
        <dbReference type="EMBL" id="MBD2180734.1"/>
    </source>
</evidence>
<proteinExistence type="predicted"/>
<feature type="compositionally biased region" description="Pro residues" evidence="10">
    <location>
        <begin position="360"/>
        <end position="371"/>
    </location>
</feature>
<gene>
    <name evidence="13" type="ORF">H6G03_06395</name>
</gene>
<evidence type="ECO:0000256" key="9">
    <source>
        <dbReference type="PROSITE-ProRule" id="PRU10141"/>
    </source>
</evidence>
<dbReference type="PANTHER" id="PTHR24363">
    <property type="entry name" value="SERINE/THREONINE PROTEIN KINASE"/>
    <property type="match status" value="1"/>
</dbReference>
<dbReference type="PROSITE" id="PS50011">
    <property type="entry name" value="PROTEIN_KINASE_DOM"/>
    <property type="match status" value="1"/>
</dbReference>
<dbReference type="Pfam" id="PF00069">
    <property type="entry name" value="Pkinase"/>
    <property type="match status" value="1"/>
</dbReference>
<evidence type="ECO:0000256" key="2">
    <source>
        <dbReference type="ARBA" id="ARBA00022527"/>
    </source>
</evidence>
<dbReference type="GO" id="GO:0005524">
    <property type="term" value="F:ATP binding"/>
    <property type="evidence" value="ECO:0007669"/>
    <property type="project" value="UniProtKB-UniRule"/>
</dbReference>
<evidence type="ECO:0000256" key="10">
    <source>
        <dbReference type="SAM" id="MobiDB-lite"/>
    </source>
</evidence>
<dbReference type="Proteomes" id="UP000641646">
    <property type="component" value="Unassembled WGS sequence"/>
</dbReference>
<evidence type="ECO:0000256" key="6">
    <source>
        <dbReference type="ARBA" id="ARBA00022840"/>
    </source>
</evidence>
<keyword evidence="3" id="KW-0808">Transferase</keyword>
<comment type="catalytic activity">
    <reaction evidence="8">
        <text>L-seryl-[protein] + ATP = O-phospho-L-seryl-[protein] + ADP + H(+)</text>
        <dbReference type="Rhea" id="RHEA:17989"/>
        <dbReference type="Rhea" id="RHEA-COMP:9863"/>
        <dbReference type="Rhea" id="RHEA-COMP:11604"/>
        <dbReference type="ChEBI" id="CHEBI:15378"/>
        <dbReference type="ChEBI" id="CHEBI:29999"/>
        <dbReference type="ChEBI" id="CHEBI:30616"/>
        <dbReference type="ChEBI" id="CHEBI:83421"/>
        <dbReference type="ChEBI" id="CHEBI:456216"/>
        <dbReference type="EC" id="2.7.11.1"/>
    </reaction>
</comment>
<keyword evidence="14" id="KW-1185">Reference proteome</keyword>
<dbReference type="AlphaFoldDB" id="A0A926VE11"/>
<keyword evidence="11" id="KW-1133">Transmembrane helix</keyword>
<organism evidence="13 14">
    <name type="scientific">Aerosakkonema funiforme FACHB-1375</name>
    <dbReference type="NCBI Taxonomy" id="2949571"/>
    <lineage>
        <taxon>Bacteria</taxon>
        <taxon>Bacillati</taxon>
        <taxon>Cyanobacteriota</taxon>
        <taxon>Cyanophyceae</taxon>
        <taxon>Oscillatoriophycideae</taxon>
        <taxon>Aerosakkonematales</taxon>
        <taxon>Aerosakkonemataceae</taxon>
        <taxon>Aerosakkonema</taxon>
    </lineage>
</organism>
<feature type="transmembrane region" description="Helical" evidence="11">
    <location>
        <begin position="322"/>
        <end position="345"/>
    </location>
</feature>
<sequence length="384" mass="42894">MTFLQGQPLQVGQIVGGHYRIIKLLGEGSFGETYLAEDTQAMDKKCAVKRLTFVSNNPNTFNKAKDLFKREASVLHKLTNPPTNNQIPQFFAHFDDNQEFYLVQELIEGHTLRDELQRVRTLPEEEVVELLEDVLKVLEYIHSQGIIHRDIKPENLMRRNRDKKIVLIDFGAVKEVVARSIFQNSPQKGTQIHTPGYAPKEQRQGDAKPNSDIYALGMTAIEALTGLDPEKLPTDPRTGEVVWRDRVQVNNGLAKILEQMVRDDWQKRYRSASEVLEEVEKFKNTLIVAPGQGQSGGRSQPVPVGVTGGKPKQNGWLESTPIWLMFAILAPIVAVGALVIAFMVFKSFGITGPTVSDSPSPTPTSPNPDPPCSDIFCRPQSSQK</sequence>